<dbReference type="InterPro" id="IPR011010">
    <property type="entry name" value="DNA_brk_join_enz"/>
</dbReference>
<keyword evidence="4" id="KW-0159">Chromosome partition</keyword>
<organism evidence="13 14">
    <name type="scientific">Chloroflexus islandicus</name>
    <dbReference type="NCBI Taxonomy" id="1707952"/>
    <lineage>
        <taxon>Bacteria</taxon>
        <taxon>Bacillati</taxon>
        <taxon>Chloroflexota</taxon>
        <taxon>Chloroflexia</taxon>
        <taxon>Chloroflexales</taxon>
        <taxon>Chloroflexineae</taxon>
        <taxon>Chloroflexaceae</taxon>
        <taxon>Chloroflexus</taxon>
    </lineage>
</organism>
<gene>
    <name evidence="13" type="ORF">A6A03_05395</name>
</gene>
<evidence type="ECO:0000256" key="8">
    <source>
        <dbReference type="ARBA" id="ARBA00023306"/>
    </source>
</evidence>
<evidence type="ECO:0000259" key="11">
    <source>
        <dbReference type="PROSITE" id="PS51898"/>
    </source>
</evidence>
<comment type="subcellular location">
    <subcellularLocation>
        <location evidence="1">Cytoplasm</location>
    </subcellularLocation>
</comment>
<dbReference type="InterPro" id="IPR050090">
    <property type="entry name" value="Tyrosine_recombinase_XerCD"/>
</dbReference>
<dbReference type="PROSITE" id="PS51898">
    <property type="entry name" value="TYR_RECOMBINASE"/>
    <property type="match status" value="1"/>
</dbReference>
<evidence type="ECO:0000256" key="9">
    <source>
        <dbReference type="PROSITE-ProRule" id="PRU01248"/>
    </source>
</evidence>
<accession>A0A178LT70</accession>
<dbReference type="GO" id="GO:0051301">
    <property type="term" value="P:cell division"/>
    <property type="evidence" value="ECO:0007669"/>
    <property type="project" value="UniProtKB-KW"/>
</dbReference>
<reference evidence="13 14" key="1">
    <citation type="submission" date="2016-04" db="EMBL/GenBank/DDBJ databases">
        <title>Chloroflexus islandicus sp. nov., a thermophilic filamentous anoxygenic phototrophic bacterium from geyser Strokkur (Iceland).</title>
        <authorList>
            <person name="Gaisin V.A."/>
            <person name="Kalashnikov A.M."/>
            <person name="Sukhacheva M.V."/>
            <person name="Grouzdev D.S."/>
            <person name="Ivanov T.M."/>
            <person name="Kuznetsov B."/>
            <person name="Gorlenko V.M."/>
        </authorList>
    </citation>
    <scope>NUCLEOTIDE SEQUENCE [LARGE SCALE GENOMIC DNA]</scope>
    <source>
        <strain evidence="14">isl-2</strain>
    </source>
</reference>
<dbReference type="GO" id="GO:0007059">
    <property type="term" value="P:chromosome segregation"/>
    <property type="evidence" value="ECO:0007669"/>
    <property type="project" value="UniProtKB-KW"/>
</dbReference>
<evidence type="ECO:0000256" key="6">
    <source>
        <dbReference type="ARBA" id="ARBA00023125"/>
    </source>
</evidence>
<sequence length="317" mass="36158">MSNASGFGLQQARTIISELEQFLADLKQEDGLSENTITSYRCDLRTAGTALSQDLTAITASDIQHFLASRQEQPGTTNRRIASLGRFFRWALARGYVSHNPIEQINSRIPTEHHPQPIANEAELRALDQAIATAPQPYRLIFTLLREIGIRTDEVLNLNLGDVILEPGREMLLVRDSKSGNKRMIALTPDAMPRSLRGLRSWVREMEHLPPDTPLFRSSRGTRASYDTLHRRWVAVCKAARLIDIVDGREQPRYTLHHLRHTAAAELITFYPEQVVRRILGHRDPRSTRRYTELVRNQPRAAERTANLHTPPRREAM</sequence>
<dbReference type="InterPro" id="IPR044068">
    <property type="entry name" value="CB"/>
</dbReference>
<dbReference type="InterPro" id="IPR013762">
    <property type="entry name" value="Integrase-like_cat_sf"/>
</dbReference>
<dbReference type="InterPro" id="IPR002104">
    <property type="entry name" value="Integrase_catalytic"/>
</dbReference>
<dbReference type="Gene3D" id="1.10.150.130">
    <property type="match status" value="1"/>
</dbReference>
<dbReference type="PROSITE" id="PS51900">
    <property type="entry name" value="CB"/>
    <property type="match status" value="1"/>
</dbReference>
<comment type="caution">
    <text evidence="13">The sequence shown here is derived from an EMBL/GenBank/DDBJ whole genome shotgun (WGS) entry which is preliminary data.</text>
</comment>
<feature type="region of interest" description="Disordered" evidence="10">
    <location>
        <begin position="298"/>
        <end position="317"/>
    </location>
</feature>
<evidence type="ECO:0000256" key="2">
    <source>
        <dbReference type="ARBA" id="ARBA00022490"/>
    </source>
</evidence>
<evidence type="ECO:0000256" key="1">
    <source>
        <dbReference type="ARBA" id="ARBA00004496"/>
    </source>
</evidence>
<dbReference type="GO" id="GO:0006310">
    <property type="term" value="P:DNA recombination"/>
    <property type="evidence" value="ECO:0007669"/>
    <property type="project" value="UniProtKB-KW"/>
</dbReference>
<dbReference type="SUPFAM" id="SSF56349">
    <property type="entry name" value="DNA breaking-rejoining enzymes"/>
    <property type="match status" value="1"/>
</dbReference>
<evidence type="ECO:0000256" key="10">
    <source>
        <dbReference type="SAM" id="MobiDB-lite"/>
    </source>
</evidence>
<keyword evidence="7" id="KW-0233">DNA recombination</keyword>
<dbReference type="GO" id="GO:0005737">
    <property type="term" value="C:cytoplasm"/>
    <property type="evidence" value="ECO:0007669"/>
    <property type="project" value="UniProtKB-SubCell"/>
</dbReference>
<keyword evidence="14" id="KW-1185">Reference proteome</keyword>
<evidence type="ECO:0000259" key="12">
    <source>
        <dbReference type="PROSITE" id="PS51900"/>
    </source>
</evidence>
<dbReference type="InterPro" id="IPR004107">
    <property type="entry name" value="Integrase_SAM-like_N"/>
</dbReference>
<dbReference type="GO" id="GO:0003677">
    <property type="term" value="F:DNA binding"/>
    <property type="evidence" value="ECO:0007669"/>
    <property type="project" value="UniProtKB-UniRule"/>
</dbReference>
<protein>
    <submittedName>
        <fullName evidence="13">Integrase</fullName>
    </submittedName>
</protein>
<keyword evidence="6 9" id="KW-0238">DNA-binding</keyword>
<evidence type="ECO:0000313" key="14">
    <source>
        <dbReference type="Proteomes" id="UP000078287"/>
    </source>
</evidence>
<evidence type="ECO:0000256" key="7">
    <source>
        <dbReference type="ARBA" id="ARBA00023172"/>
    </source>
</evidence>
<dbReference type="STRING" id="1707952.A6A03_05395"/>
<dbReference type="RefSeq" id="WP_066791392.1">
    <property type="nucleotide sequence ID" value="NZ_LWQS01000114.1"/>
</dbReference>
<name>A0A178LT70_9CHLR</name>
<evidence type="ECO:0000256" key="5">
    <source>
        <dbReference type="ARBA" id="ARBA00022908"/>
    </source>
</evidence>
<keyword evidence="3" id="KW-0132">Cell division</keyword>
<dbReference type="PANTHER" id="PTHR30349:SF77">
    <property type="entry name" value="TYROSINE RECOMBINASE XERC"/>
    <property type="match status" value="1"/>
</dbReference>
<dbReference type="Proteomes" id="UP000078287">
    <property type="component" value="Unassembled WGS sequence"/>
</dbReference>
<dbReference type="Gene3D" id="1.10.443.10">
    <property type="entry name" value="Intergrase catalytic core"/>
    <property type="match status" value="1"/>
</dbReference>
<dbReference type="EMBL" id="LWQS01000114">
    <property type="protein sequence ID" value="OAN37079.1"/>
    <property type="molecule type" value="Genomic_DNA"/>
</dbReference>
<feature type="domain" description="Core-binding (CB)" evidence="12">
    <location>
        <begin position="13"/>
        <end position="92"/>
    </location>
</feature>
<dbReference type="Pfam" id="PF02899">
    <property type="entry name" value="Phage_int_SAM_1"/>
    <property type="match status" value="1"/>
</dbReference>
<proteinExistence type="predicted"/>
<evidence type="ECO:0000256" key="3">
    <source>
        <dbReference type="ARBA" id="ARBA00022618"/>
    </source>
</evidence>
<dbReference type="InterPro" id="IPR010998">
    <property type="entry name" value="Integrase_recombinase_N"/>
</dbReference>
<keyword evidence="2" id="KW-0963">Cytoplasm</keyword>
<evidence type="ECO:0000313" key="13">
    <source>
        <dbReference type="EMBL" id="OAN37079.1"/>
    </source>
</evidence>
<dbReference type="OrthoDB" id="9801717at2"/>
<feature type="domain" description="Tyr recombinase" evidence="11">
    <location>
        <begin position="113"/>
        <end position="304"/>
    </location>
</feature>
<keyword evidence="5" id="KW-0229">DNA integration</keyword>
<keyword evidence="8" id="KW-0131">Cell cycle</keyword>
<dbReference type="PANTHER" id="PTHR30349">
    <property type="entry name" value="PHAGE INTEGRASE-RELATED"/>
    <property type="match status" value="1"/>
</dbReference>
<dbReference type="GO" id="GO:0015074">
    <property type="term" value="P:DNA integration"/>
    <property type="evidence" value="ECO:0007669"/>
    <property type="project" value="UniProtKB-KW"/>
</dbReference>
<dbReference type="AlphaFoldDB" id="A0A178LT70"/>
<evidence type="ECO:0000256" key="4">
    <source>
        <dbReference type="ARBA" id="ARBA00022829"/>
    </source>
</evidence>
<dbReference type="Pfam" id="PF00589">
    <property type="entry name" value="Phage_integrase"/>
    <property type="match status" value="1"/>
</dbReference>